<organism evidence="3 4">
    <name type="scientific">Gossypium stocksii</name>
    <dbReference type="NCBI Taxonomy" id="47602"/>
    <lineage>
        <taxon>Eukaryota</taxon>
        <taxon>Viridiplantae</taxon>
        <taxon>Streptophyta</taxon>
        <taxon>Embryophyta</taxon>
        <taxon>Tracheophyta</taxon>
        <taxon>Spermatophyta</taxon>
        <taxon>Magnoliopsida</taxon>
        <taxon>eudicotyledons</taxon>
        <taxon>Gunneridae</taxon>
        <taxon>Pentapetalae</taxon>
        <taxon>rosids</taxon>
        <taxon>malvids</taxon>
        <taxon>Malvales</taxon>
        <taxon>Malvaceae</taxon>
        <taxon>Malvoideae</taxon>
        <taxon>Gossypium</taxon>
    </lineage>
</organism>
<dbReference type="InterPro" id="IPR052940">
    <property type="entry name" value="Carb_Esterase_6"/>
</dbReference>
<keyword evidence="1" id="KW-0378">Hydrolase</keyword>
<protein>
    <recommendedName>
        <fullName evidence="2">Sialate O-acetylesterase domain-containing protein</fullName>
    </recommendedName>
</protein>
<dbReference type="SUPFAM" id="SSF52266">
    <property type="entry name" value="SGNH hydrolase"/>
    <property type="match status" value="1"/>
</dbReference>
<dbReference type="GO" id="GO:0016787">
    <property type="term" value="F:hydrolase activity"/>
    <property type="evidence" value="ECO:0007669"/>
    <property type="project" value="UniProtKB-KW"/>
</dbReference>
<accession>A0A9D3UV33</accession>
<proteinExistence type="predicted"/>
<evidence type="ECO:0000256" key="1">
    <source>
        <dbReference type="ARBA" id="ARBA00022801"/>
    </source>
</evidence>
<sequence>MTEEPHHDDISQFVKSQEGTPDVAIIFTYNISNMFKLITWFSMLCVAGSTLVLGHNNTAKDIFILAGQSNMAGRGGVNHGKWDGNIPPECKPKRSILRFTANLDWEVAREPLHVDIDVGRVSGVGPGMAFANEIIRSYRSGTGIIGLVPCAVGGTSINKWGKGSRLYDQLVKRANEALKDGGGTIRAILWYQGETDTLNKDDAETYKRKMVALTSGEGTITNIEMVRKAQMGIKMKNVKCVDAKGLPLNADNLHLTTMSEVKLGLKLAYAFLLSFSHFH</sequence>
<dbReference type="AlphaFoldDB" id="A0A9D3UV33"/>
<dbReference type="PANTHER" id="PTHR31988">
    <property type="entry name" value="ESTERASE, PUTATIVE (DUF303)-RELATED"/>
    <property type="match status" value="1"/>
</dbReference>
<dbReference type="EMBL" id="JAIQCV010000010">
    <property type="protein sequence ID" value="KAH1057785.1"/>
    <property type="molecule type" value="Genomic_DNA"/>
</dbReference>
<dbReference type="Proteomes" id="UP000828251">
    <property type="component" value="Unassembled WGS sequence"/>
</dbReference>
<dbReference type="Gene3D" id="3.40.50.1110">
    <property type="entry name" value="SGNH hydrolase"/>
    <property type="match status" value="1"/>
</dbReference>
<gene>
    <name evidence="3" type="ORF">J1N35_035850</name>
</gene>
<dbReference type="InterPro" id="IPR036514">
    <property type="entry name" value="SGNH_hydro_sf"/>
</dbReference>
<reference evidence="3 4" key="1">
    <citation type="journal article" date="2021" name="Plant Biotechnol. J.">
        <title>Multi-omics assisted identification of the key and species-specific regulatory components of drought-tolerant mechanisms in Gossypium stocksii.</title>
        <authorList>
            <person name="Yu D."/>
            <person name="Ke L."/>
            <person name="Zhang D."/>
            <person name="Wu Y."/>
            <person name="Sun Y."/>
            <person name="Mei J."/>
            <person name="Sun J."/>
            <person name="Sun Y."/>
        </authorList>
    </citation>
    <scope>NUCLEOTIDE SEQUENCE [LARGE SCALE GENOMIC DNA]</scope>
    <source>
        <strain evidence="4">cv. E1</strain>
        <tissue evidence="3">Leaf</tissue>
    </source>
</reference>
<dbReference type="PANTHER" id="PTHR31988:SF13">
    <property type="entry name" value="CARBOHYDRATE ESTERASE PLANT-LIKE PROTEIN"/>
    <property type="match status" value="1"/>
</dbReference>
<dbReference type="Pfam" id="PF03629">
    <property type="entry name" value="SASA"/>
    <property type="match status" value="1"/>
</dbReference>
<keyword evidence="4" id="KW-1185">Reference proteome</keyword>
<dbReference type="OrthoDB" id="42638at2759"/>
<feature type="domain" description="Sialate O-acetylesterase" evidence="2">
    <location>
        <begin position="60"/>
        <end position="214"/>
    </location>
</feature>
<evidence type="ECO:0000313" key="4">
    <source>
        <dbReference type="Proteomes" id="UP000828251"/>
    </source>
</evidence>
<dbReference type="InterPro" id="IPR005181">
    <property type="entry name" value="SASA"/>
</dbReference>
<evidence type="ECO:0000313" key="3">
    <source>
        <dbReference type="EMBL" id="KAH1057785.1"/>
    </source>
</evidence>
<name>A0A9D3UV33_9ROSI</name>
<evidence type="ECO:0000259" key="2">
    <source>
        <dbReference type="Pfam" id="PF03629"/>
    </source>
</evidence>
<comment type="caution">
    <text evidence="3">The sequence shown here is derived from an EMBL/GenBank/DDBJ whole genome shotgun (WGS) entry which is preliminary data.</text>
</comment>